<accession>A0A0E9V057</accession>
<protein>
    <submittedName>
        <fullName evidence="1">Uncharacterized protein</fullName>
    </submittedName>
</protein>
<reference evidence="1" key="2">
    <citation type="journal article" date="2015" name="Fish Shellfish Immunol.">
        <title>Early steps in the European eel (Anguilla anguilla)-Vibrio vulnificus interaction in the gills: Role of the RtxA13 toxin.</title>
        <authorList>
            <person name="Callol A."/>
            <person name="Pajuelo D."/>
            <person name="Ebbesson L."/>
            <person name="Teles M."/>
            <person name="MacKenzie S."/>
            <person name="Amaro C."/>
        </authorList>
    </citation>
    <scope>NUCLEOTIDE SEQUENCE</scope>
</reference>
<organism evidence="1">
    <name type="scientific">Anguilla anguilla</name>
    <name type="common">European freshwater eel</name>
    <name type="synonym">Muraena anguilla</name>
    <dbReference type="NCBI Taxonomy" id="7936"/>
    <lineage>
        <taxon>Eukaryota</taxon>
        <taxon>Metazoa</taxon>
        <taxon>Chordata</taxon>
        <taxon>Craniata</taxon>
        <taxon>Vertebrata</taxon>
        <taxon>Euteleostomi</taxon>
        <taxon>Actinopterygii</taxon>
        <taxon>Neopterygii</taxon>
        <taxon>Teleostei</taxon>
        <taxon>Anguilliformes</taxon>
        <taxon>Anguillidae</taxon>
        <taxon>Anguilla</taxon>
    </lineage>
</organism>
<reference evidence="1" key="1">
    <citation type="submission" date="2014-11" db="EMBL/GenBank/DDBJ databases">
        <authorList>
            <person name="Amaro Gonzalez C."/>
        </authorList>
    </citation>
    <scope>NUCLEOTIDE SEQUENCE</scope>
</reference>
<proteinExistence type="predicted"/>
<dbReference type="AlphaFoldDB" id="A0A0E9V057"/>
<dbReference type="EMBL" id="GBXM01037767">
    <property type="protein sequence ID" value="JAH70810.1"/>
    <property type="molecule type" value="Transcribed_RNA"/>
</dbReference>
<name>A0A0E9V057_ANGAN</name>
<sequence>MLVPCAKQVPFRFINSNKMIYKE</sequence>
<evidence type="ECO:0000313" key="1">
    <source>
        <dbReference type="EMBL" id="JAH70810.1"/>
    </source>
</evidence>